<accession>A0A1B6K952</accession>
<proteinExistence type="predicted"/>
<dbReference type="Gene3D" id="3.60.10.10">
    <property type="entry name" value="Endonuclease/exonuclease/phosphatase"/>
    <property type="match status" value="1"/>
</dbReference>
<dbReference type="InterPro" id="IPR036691">
    <property type="entry name" value="Endo/exonu/phosph_ase_sf"/>
</dbReference>
<dbReference type="EMBL" id="GEBQ01032005">
    <property type="protein sequence ID" value="JAT07972.1"/>
    <property type="molecule type" value="Transcribed_RNA"/>
</dbReference>
<dbReference type="AlphaFoldDB" id="A0A1B6K952"/>
<evidence type="ECO:0000313" key="1">
    <source>
        <dbReference type="EMBL" id="JAT07972.1"/>
    </source>
</evidence>
<name>A0A1B6K952_9HEMI</name>
<dbReference type="SUPFAM" id="SSF56219">
    <property type="entry name" value="DNase I-like"/>
    <property type="match status" value="1"/>
</dbReference>
<organism evidence="1">
    <name type="scientific">Graphocephala atropunctata</name>
    <dbReference type="NCBI Taxonomy" id="36148"/>
    <lineage>
        <taxon>Eukaryota</taxon>
        <taxon>Metazoa</taxon>
        <taxon>Ecdysozoa</taxon>
        <taxon>Arthropoda</taxon>
        <taxon>Hexapoda</taxon>
        <taxon>Insecta</taxon>
        <taxon>Pterygota</taxon>
        <taxon>Neoptera</taxon>
        <taxon>Paraneoptera</taxon>
        <taxon>Hemiptera</taxon>
        <taxon>Auchenorrhyncha</taxon>
        <taxon>Membracoidea</taxon>
        <taxon>Cicadellidae</taxon>
        <taxon>Cicadellinae</taxon>
        <taxon>Cicadellini</taxon>
        <taxon>Graphocephala</taxon>
    </lineage>
</organism>
<evidence type="ECO:0008006" key="2">
    <source>
        <dbReference type="Google" id="ProtNLM"/>
    </source>
</evidence>
<gene>
    <name evidence="1" type="ORF">g.1889</name>
</gene>
<feature type="non-terminal residue" evidence="1">
    <location>
        <position position="125"/>
    </location>
</feature>
<protein>
    <recommendedName>
        <fullName evidence="2">Endonuclease/exonuclease/phosphatase domain-containing protein</fullName>
    </recommendedName>
</protein>
<reference evidence="1" key="1">
    <citation type="submission" date="2015-11" db="EMBL/GenBank/DDBJ databases">
        <title>De novo transcriptome assembly of four potential Pierce s Disease insect vectors from Arizona vineyards.</title>
        <authorList>
            <person name="Tassone E.E."/>
        </authorList>
    </citation>
    <scope>NUCLEOTIDE SEQUENCE</scope>
</reference>
<feature type="non-terminal residue" evidence="1">
    <location>
        <position position="1"/>
    </location>
</feature>
<sequence length="125" mass="14014">ILDQIKPDIIALTEHNMKQNEIERFNLEKFSVTSEYSRTTSTGGGVVIMSGKGLNSKALKLKVVEELTEDKLFECCAAKYKINSLSIVLVGIYRKPQLQNVEFLTRLDKLLEVLAGLKDVKNSVI</sequence>